<dbReference type="PROSITE" id="PS51387">
    <property type="entry name" value="FAD_PCMH"/>
    <property type="match status" value="1"/>
</dbReference>
<evidence type="ECO:0000256" key="1">
    <source>
        <dbReference type="ARBA" id="ARBA00001974"/>
    </source>
</evidence>
<comment type="cofactor">
    <cofactor evidence="1 16">
        <name>FAD</name>
        <dbReference type="ChEBI" id="CHEBI:57692"/>
    </cofactor>
</comment>
<gene>
    <name evidence="16" type="primary">murB</name>
    <name evidence="18" type="ORF">A2Y67_00790</name>
</gene>
<evidence type="ECO:0000256" key="15">
    <source>
        <dbReference type="ARBA" id="ARBA00048914"/>
    </source>
</evidence>
<dbReference type="Gene3D" id="3.30.465.10">
    <property type="match status" value="1"/>
</dbReference>
<accession>A0A1G1XP47</accession>
<dbReference type="PANTHER" id="PTHR21071:SF4">
    <property type="entry name" value="UDP-N-ACETYLENOLPYRUVOYLGLUCOSAMINE REDUCTASE"/>
    <property type="match status" value="1"/>
</dbReference>
<dbReference type="HAMAP" id="MF_00037">
    <property type="entry name" value="MurB"/>
    <property type="match status" value="1"/>
</dbReference>
<dbReference type="GO" id="GO:0005829">
    <property type="term" value="C:cytosol"/>
    <property type="evidence" value="ECO:0007669"/>
    <property type="project" value="TreeGrafter"/>
</dbReference>
<evidence type="ECO:0000256" key="6">
    <source>
        <dbReference type="ARBA" id="ARBA00022618"/>
    </source>
</evidence>
<organism evidence="18 19">
    <name type="scientific">Candidatus Buchananbacteria bacterium RBG_13_39_9</name>
    <dbReference type="NCBI Taxonomy" id="1797531"/>
    <lineage>
        <taxon>Bacteria</taxon>
        <taxon>Candidatus Buchananiibacteriota</taxon>
    </lineage>
</organism>
<evidence type="ECO:0000256" key="5">
    <source>
        <dbReference type="ARBA" id="ARBA00022490"/>
    </source>
</evidence>
<dbReference type="GO" id="GO:0008360">
    <property type="term" value="P:regulation of cell shape"/>
    <property type="evidence" value="ECO:0007669"/>
    <property type="project" value="UniProtKB-KW"/>
</dbReference>
<dbReference type="GO" id="GO:0051301">
    <property type="term" value="P:cell division"/>
    <property type="evidence" value="ECO:0007669"/>
    <property type="project" value="UniProtKB-KW"/>
</dbReference>
<dbReference type="SUPFAM" id="SSF56176">
    <property type="entry name" value="FAD-binding/transporter-associated domain-like"/>
    <property type="match status" value="1"/>
</dbReference>
<evidence type="ECO:0000313" key="18">
    <source>
        <dbReference type="EMBL" id="OGY41127.1"/>
    </source>
</evidence>
<keyword evidence="10 16" id="KW-0133">Cell shape</keyword>
<keyword evidence="7 16" id="KW-0285">Flavoprotein</keyword>
<keyword evidence="11 16" id="KW-0573">Peptidoglycan synthesis</keyword>
<evidence type="ECO:0000256" key="11">
    <source>
        <dbReference type="ARBA" id="ARBA00022984"/>
    </source>
</evidence>
<comment type="similarity">
    <text evidence="16">Belongs to the MurB family.</text>
</comment>
<dbReference type="GO" id="GO:0008762">
    <property type="term" value="F:UDP-N-acetylmuramate dehydrogenase activity"/>
    <property type="evidence" value="ECO:0007669"/>
    <property type="project" value="UniProtKB-UniRule"/>
</dbReference>
<feature type="domain" description="FAD-binding PCMH-type" evidence="17">
    <location>
        <begin position="29"/>
        <end position="193"/>
    </location>
</feature>
<dbReference type="GO" id="GO:0009252">
    <property type="term" value="P:peptidoglycan biosynthetic process"/>
    <property type="evidence" value="ECO:0007669"/>
    <property type="project" value="UniProtKB-UniRule"/>
</dbReference>
<evidence type="ECO:0000256" key="16">
    <source>
        <dbReference type="HAMAP-Rule" id="MF_00037"/>
    </source>
</evidence>
<dbReference type="GO" id="GO:0071555">
    <property type="term" value="P:cell wall organization"/>
    <property type="evidence" value="ECO:0007669"/>
    <property type="project" value="UniProtKB-KW"/>
</dbReference>
<reference evidence="18 19" key="1">
    <citation type="journal article" date="2016" name="Nat. Commun.">
        <title>Thousands of microbial genomes shed light on interconnected biogeochemical processes in an aquifer system.</title>
        <authorList>
            <person name="Anantharaman K."/>
            <person name="Brown C.T."/>
            <person name="Hug L.A."/>
            <person name="Sharon I."/>
            <person name="Castelle C.J."/>
            <person name="Probst A.J."/>
            <person name="Thomas B.C."/>
            <person name="Singh A."/>
            <person name="Wilkins M.J."/>
            <person name="Karaoz U."/>
            <person name="Brodie E.L."/>
            <person name="Williams K.H."/>
            <person name="Hubbard S.S."/>
            <person name="Banfield J.F."/>
        </authorList>
    </citation>
    <scope>NUCLEOTIDE SEQUENCE [LARGE SCALE GENOMIC DNA]</scope>
</reference>
<evidence type="ECO:0000313" key="19">
    <source>
        <dbReference type="Proteomes" id="UP000176260"/>
    </source>
</evidence>
<dbReference type="NCBIfam" id="TIGR00179">
    <property type="entry name" value="murB"/>
    <property type="match status" value="1"/>
</dbReference>
<evidence type="ECO:0000259" key="17">
    <source>
        <dbReference type="PROSITE" id="PS51387"/>
    </source>
</evidence>
<keyword evidence="13 16" id="KW-0131">Cell cycle</keyword>
<evidence type="ECO:0000256" key="4">
    <source>
        <dbReference type="ARBA" id="ARBA00004752"/>
    </source>
</evidence>
<comment type="catalytic activity">
    <reaction evidence="15 16">
        <text>UDP-N-acetyl-alpha-D-muramate + NADP(+) = UDP-N-acetyl-3-O-(1-carboxyvinyl)-alpha-D-glucosamine + NADPH + H(+)</text>
        <dbReference type="Rhea" id="RHEA:12248"/>
        <dbReference type="ChEBI" id="CHEBI:15378"/>
        <dbReference type="ChEBI" id="CHEBI:57783"/>
        <dbReference type="ChEBI" id="CHEBI:58349"/>
        <dbReference type="ChEBI" id="CHEBI:68483"/>
        <dbReference type="ChEBI" id="CHEBI:70757"/>
        <dbReference type="EC" id="1.3.1.98"/>
    </reaction>
</comment>
<dbReference type="InterPro" id="IPR006094">
    <property type="entry name" value="Oxid_FAD_bind_N"/>
</dbReference>
<proteinExistence type="inferred from homology"/>
<dbReference type="Proteomes" id="UP000176260">
    <property type="component" value="Unassembled WGS sequence"/>
</dbReference>
<evidence type="ECO:0000256" key="8">
    <source>
        <dbReference type="ARBA" id="ARBA00022827"/>
    </source>
</evidence>
<protein>
    <recommendedName>
        <fullName evidence="16">UDP-N-acetylenolpyruvoylglucosamine reductase</fullName>
        <ecNumber evidence="16">1.3.1.98</ecNumber>
    </recommendedName>
    <alternativeName>
        <fullName evidence="16">UDP-N-acetylmuramate dehydrogenase</fullName>
    </alternativeName>
</protein>
<keyword evidence="9 16" id="KW-0521">NADP</keyword>
<keyword evidence="6 16" id="KW-0132">Cell division</keyword>
<dbReference type="InterPro" id="IPR036318">
    <property type="entry name" value="FAD-bd_PCMH-like_sf"/>
</dbReference>
<keyword evidence="14 16" id="KW-0961">Cell wall biogenesis/degradation</keyword>
<name>A0A1G1XP47_9BACT</name>
<keyword evidence="8 16" id="KW-0274">FAD</keyword>
<dbReference type="GO" id="GO:0071949">
    <property type="term" value="F:FAD binding"/>
    <property type="evidence" value="ECO:0007669"/>
    <property type="project" value="InterPro"/>
</dbReference>
<comment type="subcellular location">
    <subcellularLocation>
        <location evidence="3 16">Cytoplasm</location>
    </subcellularLocation>
</comment>
<evidence type="ECO:0000256" key="13">
    <source>
        <dbReference type="ARBA" id="ARBA00023306"/>
    </source>
</evidence>
<dbReference type="SUPFAM" id="SSF56194">
    <property type="entry name" value="Uridine diphospho-N-Acetylenolpyruvylglucosamine reductase, MurB, C-terminal domain"/>
    <property type="match status" value="1"/>
</dbReference>
<feature type="active site" description="Proton donor" evidence="16">
    <location>
        <position position="222"/>
    </location>
</feature>
<evidence type="ECO:0000256" key="3">
    <source>
        <dbReference type="ARBA" id="ARBA00004496"/>
    </source>
</evidence>
<comment type="caution">
    <text evidence="18">The sequence shown here is derived from an EMBL/GenBank/DDBJ whole genome shotgun (WGS) entry which is preliminary data.</text>
</comment>
<feature type="active site" evidence="16">
    <location>
        <position position="172"/>
    </location>
</feature>
<evidence type="ECO:0000256" key="12">
    <source>
        <dbReference type="ARBA" id="ARBA00023002"/>
    </source>
</evidence>
<feature type="active site" evidence="16">
    <location>
        <position position="315"/>
    </location>
</feature>
<keyword evidence="12 16" id="KW-0560">Oxidoreductase</keyword>
<dbReference type="Pfam" id="PF01565">
    <property type="entry name" value="FAD_binding_4"/>
    <property type="match status" value="1"/>
</dbReference>
<dbReference type="Gene3D" id="3.30.43.10">
    <property type="entry name" value="Uridine Diphospho-n-acetylenolpyruvylglucosamine Reductase, domain 2"/>
    <property type="match status" value="1"/>
</dbReference>
<dbReference type="UniPathway" id="UPA00219"/>
<evidence type="ECO:0000256" key="2">
    <source>
        <dbReference type="ARBA" id="ARBA00003921"/>
    </source>
</evidence>
<dbReference type="Gene3D" id="3.90.78.10">
    <property type="entry name" value="UDP-N-acetylenolpyruvoylglucosamine reductase, C-terminal domain"/>
    <property type="match status" value="1"/>
</dbReference>
<dbReference type="InterPro" id="IPR003170">
    <property type="entry name" value="MurB"/>
</dbReference>
<dbReference type="Pfam" id="PF02873">
    <property type="entry name" value="MurB_C"/>
    <property type="match status" value="1"/>
</dbReference>
<evidence type="ECO:0000256" key="14">
    <source>
        <dbReference type="ARBA" id="ARBA00023316"/>
    </source>
</evidence>
<dbReference type="InterPro" id="IPR016167">
    <property type="entry name" value="FAD-bd_PCMH_sub1"/>
</dbReference>
<dbReference type="PANTHER" id="PTHR21071">
    <property type="entry name" value="UDP-N-ACETYLENOLPYRUVOYLGLUCOSAMINE REDUCTASE"/>
    <property type="match status" value="1"/>
</dbReference>
<dbReference type="AlphaFoldDB" id="A0A1G1XP47"/>
<dbReference type="InterPro" id="IPR036635">
    <property type="entry name" value="MurB_C_sf"/>
</dbReference>
<comment type="pathway">
    <text evidence="4 16">Cell wall biogenesis; peptidoglycan biosynthesis.</text>
</comment>
<dbReference type="EMBL" id="MHIA01000033">
    <property type="protein sequence ID" value="OGY41127.1"/>
    <property type="molecule type" value="Genomic_DNA"/>
</dbReference>
<evidence type="ECO:0000256" key="10">
    <source>
        <dbReference type="ARBA" id="ARBA00022960"/>
    </source>
</evidence>
<dbReference type="EC" id="1.3.1.98" evidence="16"/>
<comment type="function">
    <text evidence="2 16">Cell wall formation.</text>
</comment>
<keyword evidence="5 16" id="KW-0963">Cytoplasm</keyword>
<dbReference type="NCBIfam" id="NF010480">
    <property type="entry name" value="PRK13905.1"/>
    <property type="match status" value="1"/>
</dbReference>
<dbReference type="InterPro" id="IPR016166">
    <property type="entry name" value="FAD-bd_PCMH"/>
</dbReference>
<dbReference type="InterPro" id="IPR016169">
    <property type="entry name" value="FAD-bd_PCMH_sub2"/>
</dbReference>
<evidence type="ECO:0000256" key="9">
    <source>
        <dbReference type="ARBA" id="ARBA00022857"/>
    </source>
</evidence>
<sequence length="321" mass="35418">MSLKIKQFETLLDKKIKTDEPLSKYTTFKIGGPAKYFFIAQDNEDLVRAVTFAKKLKIPSYILGGASNVLVSDQGFNGLIIINQAKDIIFKKDNRVVADTGVNLMELVNKSVAAGLTGLEWAAGIPGTVGGAVRGNAGAYGGQISDNLIGVEVMRGSKQFILDKKNCGLGYRDSIFKRNNDLIISAEFQLQKGDKAKSHDKIKEILADRKHKQPLEFPSAGCIFQNILINSTNEDKVKQIANLPKEYLERKKVPAAWLIEQLDLKGKTIGNAQVSNEHANFIINLGKANANDVIQLISLVKMKVRNSYGIELMEEIEYVGF</sequence>
<dbReference type="InterPro" id="IPR011601">
    <property type="entry name" value="MurB_C"/>
</dbReference>
<evidence type="ECO:0000256" key="7">
    <source>
        <dbReference type="ARBA" id="ARBA00022630"/>
    </source>
</evidence>